<dbReference type="Pfam" id="PF07012">
    <property type="entry name" value="Curlin_rpt"/>
    <property type="match status" value="1"/>
</dbReference>
<reference evidence="3" key="1">
    <citation type="submission" date="2022-08" db="EMBL/GenBank/DDBJ databases">
        <title>Genomic Encyclopedia of Type Strains, Phase V (KMG-V): Genome sequencing to study the core and pangenomes of soil and plant-associated prokaryotes.</title>
        <authorList>
            <person name="Whitman W."/>
        </authorList>
    </citation>
    <scope>NUCLEOTIDE SEQUENCE</scope>
    <source>
        <strain evidence="3">0</strain>
    </source>
</reference>
<dbReference type="GO" id="GO:0007155">
    <property type="term" value="P:cell adhesion"/>
    <property type="evidence" value="ECO:0007669"/>
    <property type="project" value="InterPro"/>
</dbReference>
<dbReference type="RefSeq" id="WP_259080832.1">
    <property type="nucleotide sequence ID" value="NZ_JANUAU010000009.1"/>
</dbReference>
<evidence type="ECO:0000256" key="1">
    <source>
        <dbReference type="ARBA" id="ARBA00009766"/>
    </source>
</evidence>
<dbReference type="AlphaFoldDB" id="A0A9X2TCV6"/>
<accession>A0A9X2TCV6</accession>
<keyword evidence="2" id="KW-0732">Signal</keyword>
<organism evidence="3 4">
    <name type="scientific">Salinibacter ruber</name>
    <dbReference type="NCBI Taxonomy" id="146919"/>
    <lineage>
        <taxon>Bacteria</taxon>
        <taxon>Pseudomonadati</taxon>
        <taxon>Rhodothermota</taxon>
        <taxon>Rhodothermia</taxon>
        <taxon>Rhodothermales</taxon>
        <taxon>Salinibacteraceae</taxon>
        <taxon>Salinibacter</taxon>
    </lineage>
</organism>
<comment type="similarity">
    <text evidence="1">Belongs to the CsgA/CsgB family.</text>
</comment>
<dbReference type="InterPro" id="IPR009742">
    <property type="entry name" value="Curlin_rpt"/>
</dbReference>
<name>A0A9X2TCV6_9BACT</name>
<dbReference type="Proteomes" id="UP001155027">
    <property type="component" value="Unassembled WGS sequence"/>
</dbReference>
<comment type="caution">
    <text evidence="3">The sequence shown here is derived from an EMBL/GenBank/DDBJ whole genome shotgun (WGS) entry which is preliminary data.</text>
</comment>
<evidence type="ECO:0000256" key="2">
    <source>
        <dbReference type="ARBA" id="ARBA00022729"/>
    </source>
</evidence>
<dbReference type="EMBL" id="JANUAU010000009">
    <property type="protein sequence ID" value="MCS3678793.1"/>
    <property type="molecule type" value="Genomic_DNA"/>
</dbReference>
<protein>
    <recommendedName>
        <fullName evidence="5">Curlin associated repeat-containing protein</fullName>
    </recommendedName>
</protein>
<evidence type="ECO:0000313" key="4">
    <source>
        <dbReference type="Proteomes" id="UP001155027"/>
    </source>
</evidence>
<evidence type="ECO:0000313" key="3">
    <source>
        <dbReference type="EMBL" id="MCS3678793.1"/>
    </source>
</evidence>
<dbReference type="GO" id="GO:0009289">
    <property type="term" value="C:pilus"/>
    <property type="evidence" value="ECO:0007669"/>
    <property type="project" value="InterPro"/>
</dbReference>
<proteinExistence type="inferred from homology"/>
<sequence>MRLFTNTALHIDSPVVGLLLALLLMPIGASAQVQIDQVQQATGQVQGASQAEVIVATGDDVSEGQILGLIQDVSPPTATDGNGATVLQEGNRNDVTIRQAGTENQAVAEQFGSDNAIAITQDGGSLPPAFADDLPAADEAFGAIRDLAAFGSGRNNLAVAVHEGSYNQTGIVQRGANNRAGIRLIGDDNTMNLVQAGDANQFLMDATVSKERMSVVQNGDGNVLDTTLPVNAKMNGNGIELVIRRGGGAPLPLGNSE</sequence>
<gene>
    <name evidence="3" type="ORF">GGP71_002734</name>
</gene>
<evidence type="ECO:0008006" key="5">
    <source>
        <dbReference type="Google" id="ProtNLM"/>
    </source>
</evidence>